<comment type="caution">
    <text evidence="2">The sequence shown here is derived from an EMBL/GenBank/DDBJ whole genome shotgun (WGS) entry which is preliminary data.</text>
</comment>
<organism evidence="2 3">
    <name type="scientific">Rhodopseudomonas rhenobacensis</name>
    <dbReference type="NCBI Taxonomy" id="87461"/>
    <lineage>
        <taxon>Bacteria</taxon>
        <taxon>Pseudomonadati</taxon>
        <taxon>Pseudomonadota</taxon>
        <taxon>Alphaproteobacteria</taxon>
        <taxon>Hyphomicrobiales</taxon>
        <taxon>Nitrobacteraceae</taxon>
        <taxon>Rhodopseudomonas</taxon>
    </lineage>
</organism>
<dbReference type="GO" id="GO:0003676">
    <property type="term" value="F:nucleic acid binding"/>
    <property type="evidence" value="ECO:0007669"/>
    <property type="project" value="InterPro"/>
</dbReference>
<accession>A0A7W7Z8Q2</accession>
<dbReference type="InterPro" id="IPR036397">
    <property type="entry name" value="RNaseH_sf"/>
</dbReference>
<dbReference type="EMBL" id="JACHIH010000069">
    <property type="protein sequence ID" value="MBB5050048.1"/>
    <property type="molecule type" value="Genomic_DNA"/>
</dbReference>
<feature type="domain" description="Tc1-like transposase DDE" evidence="1">
    <location>
        <begin position="16"/>
        <end position="153"/>
    </location>
</feature>
<dbReference type="InterPro" id="IPR047655">
    <property type="entry name" value="Transpos_IS630-like"/>
</dbReference>
<evidence type="ECO:0000313" key="3">
    <source>
        <dbReference type="Proteomes" id="UP000542353"/>
    </source>
</evidence>
<evidence type="ECO:0000313" key="2">
    <source>
        <dbReference type="EMBL" id="MBB5050048.1"/>
    </source>
</evidence>
<dbReference type="Gene3D" id="3.30.420.10">
    <property type="entry name" value="Ribonuclease H-like superfamily/Ribonuclease H"/>
    <property type="match status" value="1"/>
</dbReference>
<evidence type="ECO:0000259" key="1">
    <source>
        <dbReference type="Pfam" id="PF13358"/>
    </source>
</evidence>
<dbReference type="Proteomes" id="UP000542353">
    <property type="component" value="Unassembled WGS sequence"/>
</dbReference>
<reference evidence="2 3" key="1">
    <citation type="submission" date="2020-08" db="EMBL/GenBank/DDBJ databases">
        <title>Genomic Encyclopedia of Type Strains, Phase IV (KMG-IV): sequencing the most valuable type-strain genomes for metagenomic binning, comparative biology and taxonomic classification.</title>
        <authorList>
            <person name="Goeker M."/>
        </authorList>
    </citation>
    <scope>NUCLEOTIDE SEQUENCE [LARGE SCALE GENOMIC DNA]</scope>
    <source>
        <strain evidence="2 3">DSM 12706</strain>
    </source>
</reference>
<keyword evidence="3" id="KW-1185">Reference proteome</keyword>
<dbReference type="Pfam" id="PF13358">
    <property type="entry name" value="DDE_3"/>
    <property type="match status" value="1"/>
</dbReference>
<protein>
    <recommendedName>
        <fullName evidence="1">Tc1-like transposase DDE domain-containing protein</fullName>
    </recommendedName>
</protein>
<dbReference type="NCBIfam" id="NF033545">
    <property type="entry name" value="transpos_IS630"/>
    <property type="match status" value="1"/>
</dbReference>
<name>A0A7W7Z8Q2_9BRAD</name>
<gene>
    <name evidence="2" type="ORF">HNR60_004836</name>
</gene>
<dbReference type="AlphaFoldDB" id="A0A7W7Z8Q2"/>
<dbReference type="InterPro" id="IPR038717">
    <property type="entry name" value="Tc1-like_DDE_dom"/>
</dbReference>
<sequence length="187" mass="21048">MSVHLAELPEGTPIEIWFQDEARIGQKNGVVRLWARRGSRPRQPADQRYENAYLFGAICPARGTGAALALPQADTEAMQLHLNEISRHVAKGAHAVLLMDRAGWHTTANLDMPNNITPIFLPSRSPELNPVENIWQYMRANWLSNRVFETYDAIVDTACEAWQKLVAQPHTITSIGMRDWAHVGQSQ</sequence>
<proteinExistence type="predicted"/>